<evidence type="ECO:0000256" key="7">
    <source>
        <dbReference type="PROSITE-ProRule" id="PRU00473"/>
    </source>
</evidence>
<dbReference type="InterPro" id="IPR036737">
    <property type="entry name" value="OmpA-like_sf"/>
</dbReference>
<organism evidence="11 12">
    <name type="scientific">Methylocapsa polymorpha</name>
    <dbReference type="NCBI Taxonomy" id="3080828"/>
    <lineage>
        <taxon>Bacteria</taxon>
        <taxon>Pseudomonadati</taxon>
        <taxon>Pseudomonadota</taxon>
        <taxon>Alphaproteobacteria</taxon>
        <taxon>Hyphomicrobiales</taxon>
        <taxon>Beijerinckiaceae</taxon>
        <taxon>Methylocapsa</taxon>
    </lineage>
</organism>
<dbReference type="Gene3D" id="3.30.1330.60">
    <property type="entry name" value="OmpA-like domain"/>
    <property type="match status" value="1"/>
</dbReference>
<feature type="transmembrane region" description="Helical" evidence="9">
    <location>
        <begin position="29"/>
        <end position="48"/>
    </location>
</feature>
<dbReference type="Pfam" id="PF00691">
    <property type="entry name" value="OmpA"/>
    <property type="match status" value="1"/>
</dbReference>
<feature type="region of interest" description="Disordered" evidence="8">
    <location>
        <begin position="79"/>
        <end position="106"/>
    </location>
</feature>
<name>A0ABZ0HPV3_9HYPH</name>
<keyword evidence="6 7" id="KW-0472">Membrane</keyword>
<dbReference type="InterPro" id="IPR050330">
    <property type="entry name" value="Bact_OuterMem_StrucFunc"/>
</dbReference>
<reference evidence="11 12" key="1">
    <citation type="submission" date="2023-10" db="EMBL/GenBank/DDBJ databases">
        <title>Novel methanotroph of the genus Methylocapsa from a subarctic wetland.</title>
        <authorList>
            <person name="Belova S.E."/>
            <person name="Oshkin I.Y."/>
            <person name="Miroshnikov K."/>
            <person name="Dedysh S.N."/>
        </authorList>
    </citation>
    <scope>NUCLEOTIDE SEQUENCE [LARGE SCALE GENOMIC DNA]</scope>
    <source>
        <strain evidence="11 12">RX1</strain>
    </source>
</reference>
<protein>
    <submittedName>
        <fullName evidence="11">MotB family protein</fullName>
    </submittedName>
</protein>
<feature type="region of interest" description="Disordered" evidence="8">
    <location>
        <begin position="147"/>
        <end position="247"/>
    </location>
</feature>
<proteinExistence type="inferred from homology"/>
<evidence type="ECO:0000256" key="9">
    <source>
        <dbReference type="SAM" id="Phobius"/>
    </source>
</evidence>
<dbReference type="PANTHER" id="PTHR30329:SF21">
    <property type="entry name" value="LIPOPROTEIN YIAD-RELATED"/>
    <property type="match status" value="1"/>
</dbReference>
<keyword evidence="5 9" id="KW-1133">Transmembrane helix</keyword>
<evidence type="ECO:0000256" key="8">
    <source>
        <dbReference type="SAM" id="MobiDB-lite"/>
    </source>
</evidence>
<feature type="compositionally biased region" description="Polar residues" evidence="8">
    <location>
        <begin position="93"/>
        <end position="103"/>
    </location>
</feature>
<evidence type="ECO:0000256" key="3">
    <source>
        <dbReference type="ARBA" id="ARBA00022475"/>
    </source>
</evidence>
<evidence type="ECO:0000313" key="11">
    <source>
        <dbReference type="EMBL" id="WOJ88649.1"/>
    </source>
</evidence>
<keyword evidence="12" id="KW-1185">Reference proteome</keyword>
<dbReference type="NCBIfam" id="NF004651">
    <property type="entry name" value="PRK05996.1"/>
    <property type="match status" value="1"/>
</dbReference>
<dbReference type="EMBL" id="CP136862">
    <property type="protein sequence ID" value="WOJ88649.1"/>
    <property type="molecule type" value="Genomic_DNA"/>
</dbReference>
<gene>
    <name evidence="11" type="ORF">RZS28_12590</name>
</gene>
<evidence type="ECO:0000313" key="12">
    <source>
        <dbReference type="Proteomes" id="UP001626536"/>
    </source>
</evidence>
<feature type="compositionally biased region" description="Low complexity" evidence="8">
    <location>
        <begin position="204"/>
        <end position="221"/>
    </location>
</feature>
<dbReference type="InterPro" id="IPR006665">
    <property type="entry name" value="OmpA-like"/>
</dbReference>
<dbReference type="Proteomes" id="UP001626536">
    <property type="component" value="Chromosome"/>
</dbReference>
<evidence type="ECO:0000256" key="4">
    <source>
        <dbReference type="ARBA" id="ARBA00022692"/>
    </source>
</evidence>
<dbReference type="SUPFAM" id="SSF103088">
    <property type="entry name" value="OmpA-like"/>
    <property type="match status" value="1"/>
</dbReference>
<dbReference type="PANTHER" id="PTHR30329">
    <property type="entry name" value="STATOR ELEMENT OF FLAGELLAR MOTOR COMPLEX"/>
    <property type="match status" value="1"/>
</dbReference>
<evidence type="ECO:0000259" key="10">
    <source>
        <dbReference type="PROSITE" id="PS51123"/>
    </source>
</evidence>
<accession>A0ABZ0HPV3</accession>
<keyword evidence="4 9" id="KW-0812">Transmembrane</keyword>
<comment type="subcellular location">
    <subcellularLocation>
        <location evidence="1">Cell membrane</location>
        <topology evidence="1">Single-pass membrane protein</topology>
    </subcellularLocation>
</comment>
<sequence length="401" mass="44105">MSDKEPQEIVIIRRRATHEEEHHGGAWKIAFADFMTAMMALFLVLWLISSTSDKTKRAVAQYFNPVKLVDMTTLKKGFRDPKETEMGAGPSIKETTTDPSPNRSPLWMKDVNSETAARMPTHSESALFRDPYAVLAEIVADARAEAPKLDSDAAQTPMAAPSDLSETFKDPFTTVPHLPEPKAQAALAPEKGKAVAKATDAPEAHASLEASDAAAPFQAPEPEAKPRARSAKGANERAGGEAAQANDVETVKLRSEIFNAAQLEARAQNVPHIEVQSTDEGVLISLTDDLNYMMFAVGSAEPQPKTIEIMGKIGRLLKTRVGSIVIRGHTDGRPYKSATYDNWRLSAARAHMAHYMLVRGGLDERRFEKIEGYADRRLKFPNDPTAAGNRRIEILLRKERP</sequence>
<evidence type="ECO:0000256" key="5">
    <source>
        <dbReference type="ARBA" id="ARBA00022989"/>
    </source>
</evidence>
<feature type="domain" description="OmpA-like" evidence="10">
    <location>
        <begin position="282"/>
        <end position="400"/>
    </location>
</feature>
<evidence type="ECO:0000256" key="2">
    <source>
        <dbReference type="ARBA" id="ARBA00008914"/>
    </source>
</evidence>
<evidence type="ECO:0000256" key="6">
    <source>
        <dbReference type="ARBA" id="ARBA00023136"/>
    </source>
</evidence>
<dbReference type="RefSeq" id="WP_407338088.1">
    <property type="nucleotide sequence ID" value="NZ_CP136862.1"/>
</dbReference>
<evidence type="ECO:0000256" key="1">
    <source>
        <dbReference type="ARBA" id="ARBA00004162"/>
    </source>
</evidence>
<comment type="similarity">
    <text evidence="2">Belongs to the MotB family.</text>
</comment>
<dbReference type="CDD" id="cd07185">
    <property type="entry name" value="OmpA_C-like"/>
    <property type="match status" value="1"/>
</dbReference>
<dbReference type="Pfam" id="PF13677">
    <property type="entry name" value="MotB_plug"/>
    <property type="match status" value="1"/>
</dbReference>
<dbReference type="InterPro" id="IPR025713">
    <property type="entry name" value="MotB-like_N_dom"/>
</dbReference>
<keyword evidence="3" id="KW-1003">Cell membrane</keyword>
<dbReference type="PROSITE" id="PS51123">
    <property type="entry name" value="OMPA_2"/>
    <property type="match status" value="1"/>
</dbReference>